<keyword evidence="2" id="KW-1185">Reference proteome</keyword>
<evidence type="ECO:0000313" key="2">
    <source>
        <dbReference type="Proteomes" id="UP001234297"/>
    </source>
</evidence>
<gene>
    <name evidence="1" type="ORF">MRB53_016417</name>
</gene>
<sequence>MLGSWPLGLGRGGGCRLAVGIRNVAAGTGQCGSWPLGMCSEDPGHWEYWGSWLLEWESWPPVNILATGSIGAASWWNGNPGRRGMLGS</sequence>
<reference evidence="1 2" key="1">
    <citation type="journal article" date="2022" name="Hortic Res">
        <title>A haplotype resolved chromosomal level avocado genome allows analysis of novel avocado genes.</title>
        <authorList>
            <person name="Nath O."/>
            <person name="Fletcher S.J."/>
            <person name="Hayward A."/>
            <person name="Shaw L.M."/>
            <person name="Masouleh A.K."/>
            <person name="Furtado A."/>
            <person name="Henry R.J."/>
            <person name="Mitter N."/>
        </authorList>
    </citation>
    <scope>NUCLEOTIDE SEQUENCE [LARGE SCALE GENOMIC DNA]</scope>
    <source>
        <strain evidence="2">cv. Hass</strain>
    </source>
</reference>
<name>A0ACC2M2T0_PERAE</name>
<comment type="caution">
    <text evidence="1">The sequence shown here is derived from an EMBL/GenBank/DDBJ whole genome shotgun (WGS) entry which is preliminary data.</text>
</comment>
<proteinExistence type="predicted"/>
<dbReference type="Proteomes" id="UP001234297">
    <property type="component" value="Chromosome 5"/>
</dbReference>
<protein>
    <submittedName>
        <fullName evidence="1">Uncharacterized protein</fullName>
    </submittedName>
</protein>
<evidence type="ECO:0000313" key="1">
    <source>
        <dbReference type="EMBL" id="KAJ8639723.1"/>
    </source>
</evidence>
<organism evidence="1 2">
    <name type="scientific">Persea americana</name>
    <name type="common">Avocado</name>
    <dbReference type="NCBI Taxonomy" id="3435"/>
    <lineage>
        <taxon>Eukaryota</taxon>
        <taxon>Viridiplantae</taxon>
        <taxon>Streptophyta</taxon>
        <taxon>Embryophyta</taxon>
        <taxon>Tracheophyta</taxon>
        <taxon>Spermatophyta</taxon>
        <taxon>Magnoliopsida</taxon>
        <taxon>Magnoliidae</taxon>
        <taxon>Laurales</taxon>
        <taxon>Lauraceae</taxon>
        <taxon>Persea</taxon>
    </lineage>
</organism>
<dbReference type="EMBL" id="CM056813">
    <property type="protein sequence ID" value="KAJ8639723.1"/>
    <property type="molecule type" value="Genomic_DNA"/>
</dbReference>
<accession>A0ACC2M2T0</accession>